<dbReference type="PROSITE" id="PS51318">
    <property type="entry name" value="TAT"/>
    <property type="match status" value="1"/>
</dbReference>
<dbReference type="PANTHER" id="PTHR12143">
    <property type="entry name" value="PEPTIDE N-GLYCANASE PNGASE -RELATED"/>
    <property type="match status" value="1"/>
</dbReference>
<evidence type="ECO:0000256" key="1">
    <source>
        <dbReference type="ARBA" id="ARBA00001913"/>
    </source>
</evidence>
<evidence type="ECO:0000313" key="7">
    <source>
        <dbReference type="Proteomes" id="UP001597557"/>
    </source>
</evidence>
<dbReference type="InterPro" id="IPR008928">
    <property type="entry name" value="6-hairpin_glycosidase_sf"/>
</dbReference>
<dbReference type="NCBIfam" id="TIGR01180">
    <property type="entry name" value="aman2_put"/>
    <property type="match status" value="1"/>
</dbReference>
<dbReference type="InterPro" id="IPR005887">
    <property type="entry name" value="GH92_a_mannosidase_put"/>
</dbReference>
<dbReference type="InterPro" id="IPR006311">
    <property type="entry name" value="TAT_signal"/>
</dbReference>
<sequence>MKEENKDGLSRRKFMQAGGLIAAAAAIPTQLKASADNVNGTAPVVAPEADFLEYIDPFIGNIAPLLNTNRPVVHLPNQMVRTHPRRQDYLDDQITGFPLLSLNVITPQTIFSVRPAKGKLDNSSWYDRLTYDHDMEICRPWYYSTMLIEKGIRVENTVGKKGGIYRFTFPKGVKKNILLTHCYDNGVYDIGNDNAVSGTEFVNDAIHAQKGKAYMYGTFSGKPVTAKTEGDKDWGKYTVQGALATPKMMNGQKISATYSESHPDQVEFKFAVSFVSVEQAKENYEKEIAGVTFNQLAEKGKAVWKKTINQIKVEGGTVSQRRTFYTALYRSYVRMVDINEYGKYYSGYDDKVHNDKRAMYTEDYTWGDYIAQHPLRALLNPEQEGDMLQSYINMYEQSGWMPEYPKVYGDRPGMFGFYSAVMFLDGYRKGIRNFDAKKALEGMLKNAEQATMLASTNGPKGALEDFYHEKGYYPALRIGEAETDPFAAKHHSARSAVAVTLAASYNDWAVAHLAKELGNDEVYKRYLPKTQNYQNLWSKEKMLFMPKDDKGEWVDIDPKMQGQPYYNENNGYTYKWNVQHDIPGLIELMGGQDKFEAELDQLFREGLGTSRAAFLNKFPDMTSLIGQFSMGNQCSFQIPYLFNYTKNPWKTQKWTRFILDVYFKDNVLGVAGDEDGGSMSSVVVFASMGFFPVQPGLPEYTITSPVFSKVSIDLHNGKTFTLIAKGASKTKKYIQLATMNGKKLDKLWFSHNDLINGGTLVLEMGDMPIQA</sequence>
<dbReference type="Proteomes" id="UP001597557">
    <property type="component" value="Unassembled WGS sequence"/>
</dbReference>
<dbReference type="SUPFAM" id="SSF48208">
    <property type="entry name" value="Six-hairpin glycosidases"/>
    <property type="match status" value="1"/>
</dbReference>
<dbReference type="GO" id="GO:0016787">
    <property type="term" value="F:hydrolase activity"/>
    <property type="evidence" value="ECO:0007669"/>
    <property type="project" value="UniProtKB-KW"/>
</dbReference>
<name>A0ABW5Y9W7_9SPHI</name>
<comment type="cofactor">
    <cofactor evidence="1">
        <name>Ca(2+)</name>
        <dbReference type="ChEBI" id="CHEBI:29108"/>
    </cofactor>
</comment>
<dbReference type="Gene3D" id="1.20.1050.60">
    <property type="entry name" value="alpha-1,2-mannosidase"/>
    <property type="match status" value="1"/>
</dbReference>
<dbReference type="PANTHER" id="PTHR12143:SF43">
    <property type="entry name" value="PUTATIVE-RELATED"/>
    <property type="match status" value="1"/>
</dbReference>
<reference evidence="7" key="1">
    <citation type="journal article" date="2019" name="Int. J. Syst. Evol. Microbiol.">
        <title>The Global Catalogue of Microorganisms (GCM) 10K type strain sequencing project: providing services to taxonomists for standard genome sequencing and annotation.</title>
        <authorList>
            <consortium name="The Broad Institute Genomics Platform"/>
            <consortium name="The Broad Institute Genome Sequencing Center for Infectious Disease"/>
            <person name="Wu L."/>
            <person name="Ma J."/>
        </authorList>
    </citation>
    <scope>NUCLEOTIDE SEQUENCE [LARGE SCALE GENOMIC DNA]</scope>
    <source>
        <strain evidence="7">KCTC 22437</strain>
    </source>
</reference>
<dbReference type="InterPro" id="IPR050883">
    <property type="entry name" value="PNGase"/>
</dbReference>
<dbReference type="Pfam" id="PF17678">
    <property type="entry name" value="Glyco_hydro_92N"/>
    <property type="match status" value="1"/>
</dbReference>
<protein>
    <submittedName>
        <fullName evidence="6">GH92 family glycosyl hydrolase</fullName>
    </submittedName>
</protein>
<comment type="caution">
    <text evidence="6">The sequence shown here is derived from an EMBL/GenBank/DDBJ whole genome shotgun (WGS) entry which is preliminary data.</text>
</comment>
<dbReference type="InterPro" id="IPR041371">
    <property type="entry name" value="GH92_N"/>
</dbReference>
<organism evidence="6 7">
    <name type="scientific">Mucilaginibacter ximonensis</name>
    <dbReference type="NCBI Taxonomy" id="538021"/>
    <lineage>
        <taxon>Bacteria</taxon>
        <taxon>Pseudomonadati</taxon>
        <taxon>Bacteroidota</taxon>
        <taxon>Sphingobacteriia</taxon>
        <taxon>Sphingobacteriales</taxon>
        <taxon>Sphingobacteriaceae</taxon>
        <taxon>Mucilaginibacter</taxon>
    </lineage>
</organism>
<evidence type="ECO:0000259" key="4">
    <source>
        <dbReference type="Pfam" id="PF07971"/>
    </source>
</evidence>
<feature type="domain" description="Glycosyl hydrolase family 92 N-terminal" evidence="5">
    <location>
        <begin position="54"/>
        <end position="273"/>
    </location>
</feature>
<gene>
    <name evidence="6" type="ORF">ACFS5N_06520</name>
</gene>
<dbReference type="InterPro" id="IPR012939">
    <property type="entry name" value="Glyco_hydro_92"/>
</dbReference>
<keyword evidence="3" id="KW-0106">Calcium</keyword>
<dbReference type="EMBL" id="JBHUPD010000001">
    <property type="protein sequence ID" value="MFD2872112.1"/>
    <property type="molecule type" value="Genomic_DNA"/>
</dbReference>
<dbReference type="Gene3D" id="2.70.98.10">
    <property type="match status" value="1"/>
</dbReference>
<comment type="subunit">
    <text evidence="2">Monomer.</text>
</comment>
<keyword evidence="7" id="KW-1185">Reference proteome</keyword>
<dbReference type="Gene3D" id="3.30.2080.10">
    <property type="entry name" value="GH92 mannosidase domain"/>
    <property type="match status" value="1"/>
</dbReference>
<dbReference type="Gene3D" id="1.20.1610.10">
    <property type="entry name" value="alpha-1,2-mannosidases domains"/>
    <property type="match status" value="1"/>
</dbReference>
<evidence type="ECO:0000259" key="5">
    <source>
        <dbReference type="Pfam" id="PF17678"/>
    </source>
</evidence>
<evidence type="ECO:0000256" key="3">
    <source>
        <dbReference type="ARBA" id="ARBA00022837"/>
    </source>
</evidence>
<evidence type="ECO:0000256" key="2">
    <source>
        <dbReference type="ARBA" id="ARBA00011245"/>
    </source>
</evidence>
<keyword evidence="6" id="KW-0378">Hydrolase</keyword>
<evidence type="ECO:0000313" key="6">
    <source>
        <dbReference type="EMBL" id="MFD2872112.1"/>
    </source>
</evidence>
<feature type="domain" description="Glycosyl hydrolase family 92" evidence="4">
    <location>
        <begin position="279"/>
        <end position="766"/>
    </location>
</feature>
<proteinExistence type="predicted"/>
<accession>A0ABW5Y9W7</accession>
<dbReference type="InterPro" id="IPR014718">
    <property type="entry name" value="GH-type_carb-bd"/>
</dbReference>
<dbReference type="Pfam" id="PF07971">
    <property type="entry name" value="Glyco_hydro_92"/>
    <property type="match status" value="1"/>
</dbReference>
<dbReference type="RefSeq" id="WP_377183453.1">
    <property type="nucleotide sequence ID" value="NZ_JBHUPD010000001.1"/>
</dbReference>